<dbReference type="GO" id="GO:0032993">
    <property type="term" value="C:protein-DNA complex"/>
    <property type="evidence" value="ECO:0007669"/>
    <property type="project" value="TreeGrafter"/>
</dbReference>
<dbReference type="PANTHER" id="PTHR48111:SF22">
    <property type="entry name" value="REGULATOR OF RPOS"/>
    <property type="match status" value="1"/>
</dbReference>
<dbReference type="Proteomes" id="UP000236654">
    <property type="component" value="Unassembled WGS sequence"/>
</dbReference>
<comment type="caution">
    <text evidence="8">The sequence shown here is derived from an EMBL/GenBank/DDBJ whole genome shotgun (WGS) entry which is preliminary data.</text>
</comment>
<dbReference type="InterPro" id="IPR011006">
    <property type="entry name" value="CheY-like_superfamily"/>
</dbReference>
<dbReference type="PANTHER" id="PTHR48111">
    <property type="entry name" value="REGULATOR OF RPOS"/>
    <property type="match status" value="1"/>
</dbReference>
<dbReference type="OrthoDB" id="9790442at2"/>
<keyword evidence="2" id="KW-0902">Two-component regulatory system</keyword>
<dbReference type="GO" id="GO:0006355">
    <property type="term" value="P:regulation of DNA-templated transcription"/>
    <property type="evidence" value="ECO:0007669"/>
    <property type="project" value="TreeGrafter"/>
</dbReference>
<proteinExistence type="predicted"/>
<evidence type="ECO:0000256" key="3">
    <source>
        <dbReference type="ARBA" id="ARBA00023015"/>
    </source>
</evidence>
<dbReference type="InterPro" id="IPR001789">
    <property type="entry name" value="Sig_transdc_resp-reg_receiver"/>
</dbReference>
<evidence type="ECO:0000256" key="1">
    <source>
        <dbReference type="ARBA" id="ARBA00022553"/>
    </source>
</evidence>
<dbReference type="Pfam" id="PF00072">
    <property type="entry name" value="Response_reg"/>
    <property type="match status" value="1"/>
</dbReference>
<feature type="domain" description="Response regulatory" evidence="7">
    <location>
        <begin position="2"/>
        <end position="116"/>
    </location>
</feature>
<evidence type="ECO:0000256" key="2">
    <source>
        <dbReference type="ARBA" id="ARBA00023012"/>
    </source>
</evidence>
<organism evidence="8 9">
    <name type="scientific">Brumimicrobium salinarum</name>
    <dbReference type="NCBI Taxonomy" id="2058658"/>
    <lineage>
        <taxon>Bacteria</taxon>
        <taxon>Pseudomonadati</taxon>
        <taxon>Bacteroidota</taxon>
        <taxon>Flavobacteriia</taxon>
        <taxon>Flavobacteriales</taxon>
        <taxon>Crocinitomicaceae</taxon>
        <taxon>Brumimicrobium</taxon>
    </lineage>
</organism>
<dbReference type="AlphaFoldDB" id="A0A2I0QZS0"/>
<keyword evidence="3" id="KW-0805">Transcription regulation</keyword>
<protein>
    <submittedName>
        <fullName evidence="8">DNA-binding response regulator</fullName>
    </submittedName>
</protein>
<evidence type="ECO:0000313" key="9">
    <source>
        <dbReference type="Proteomes" id="UP000236654"/>
    </source>
</evidence>
<keyword evidence="1 6" id="KW-0597">Phosphoprotein</keyword>
<evidence type="ECO:0000256" key="4">
    <source>
        <dbReference type="ARBA" id="ARBA00023125"/>
    </source>
</evidence>
<dbReference type="SUPFAM" id="SSF52172">
    <property type="entry name" value="CheY-like"/>
    <property type="match status" value="1"/>
</dbReference>
<evidence type="ECO:0000256" key="6">
    <source>
        <dbReference type="PROSITE-ProRule" id="PRU00169"/>
    </source>
</evidence>
<evidence type="ECO:0000256" key="5">
    <source>
        <dbReference type="ARBA" id="ARBA00023163"/>
    </source>
</evidence>
<dbReference type="RefSeq" id="WP_101335510.1">
    <property type="nucleotide sequence ID" value="NZ_PJNI01000018.1"/>
</dbReference>
<evidence type="ECO:0000313" key="8">
    <source>
        <dbReference type="EMBL" id="PKR79795.1"/>
    </source>
</evidence>
<dbReference type="PROSITE" id="PS50110">
    <property type="entry name" value="RESPONSE_REGULATORY"/>
    <property type="match status" value="1"/>
</dbReference>
<gene>
    <name evidence="8" type="ORF">CW751_13265</name>
</gene>
<name>A0A2I0QZS0_9FLAO</name>
<dbReference type="Gene3D" id="6.10.250.690">
    <property type="match status" value="1"/>
</dbReference>
<feature type="modified residue" description="4-aspartylphosphate" evidence="6">
    <location>
        <position position="51"/>
    </location>
</feature>
<keyword evidence="4 8" id="KW-0238">DNA-binding</keyword>
<dbReference type="GO" id="GO:0000156">
    <property type="term" value="F:phosphorelay response regulator activity"/>
    <property type="evidence" value="ECO:0007669"/>
    <property type="project" value="TreeGrafter"/>
</dbReference>
<keyword evidence="9" id="KW-1185">Reference proteome</keyword>
<evidence type="ECO:0000259" key="7">
    <source>
        <dbReference type="PROSITE" id="PS50110"/>
    </source>
</evidence>
<dbReference type="GO" id="GO:0000976">
    <property type="term" value="F:transcription cis-regulatory region binding"/>
    <property type="evidence" value="ECO:0007669"/>
    <property type="project" value="TreeGrafter"/>
</dbReference>
<accession>A0A2I0QZS0</accession>
<dbReference type="GO" id="GO:0005829">
    <property type="term" value="C:cytosol"/>
    <property type="evidence" value="ECO:0007669"/>
    <property type="project" value="TreeGrafter"/>
</dbReference>
<dbReference type="Gene3D" id="3.40.50.2300">
    <property type="match status" value="1"/>
</dbReference>
<dbReference type="EMBL" id="PJNI01000018">
    <property type="protein sequence ID" value="PKR79795.1"/>
    <property type="molecule type" value="Genomic_DNA"/>
</dbReference>
<sequence>MKILIIEDDPDLNTNIKEVLLSESYSMETAFDGQIGMKLLKKNNYDCVILDINLPFINGIEICEQFRDFNTQTPVIMLTAFGELEDKIEGYSIGADDYLTKPFYMKELILRINALLKRRINTSIAAENEFLIVDDIILNPKQKTVHRKTHSYGREVFITRNESNTIETSFHKFTFKRNLLF</sequence>
<keyword evidence="5" id="KW-0804">Transcription</keyword>
<reference evidence="8 9" key="1">
    <citation type="submission" date="2017-12" db="EMBL/GenBank/DDBJ databases">
        <title>The draft genome sequence of Brumimicrobium saltpan LHR20.</title>
        <authorList>
            <person name="Do Z.-J."/>
            <person name="Luo H.-R."/>
        </authorList>
    </citation>
    <scope>NUCLEOTIDE SEQUENCE [LARGE SCALE GENOMIC DNA]</scope>
    <source>
        <strain evidence="8 9">LHR20</strain>
    </source>
</reference>
<dbReference type="InterPro" id="IPR039420">
    <property type="entry name" value="WalR-like"/>
</dbReference>
<dbReference type="SMART" id="SM00448">
    <property type="entry name" value="REC"/>
    <property type="match status" value="1"/>
</dbReference>
<dbReference type="FunFam" id="3.40.50.2300:FF:000001">
    <property type="entry name" value="DNA-binding response regulator PhoB"/>
    <property type="match status" value="1"/>
</dbReference>